<name>A0A317XJR6_9BASI</name>
<dbReference type="AlphaFoldDB" id="A0A317XJR6"/>
<gene>
    <name evidence="2" type="ORF">BCV70DRAFT_140975</name>
</gene>
<dbReference type="Proteomes" id="UP000246740">
    <property type="component" value="Unassembled WGS sequence"/>
</dbReference>
<proteinExistence type="predicted"/>
<evidence type="ECO:0000313" key="2">
    <source>
        <dbReference type="EMBL" id="PWY98049.1"/>
    </source>
</evidence>
<feature type="region of interest" description="Disordered" evidence="1">
    <location>
        <begin position="50"/>
        <end position="80"/>
    </location>
</feature>
<keyword evidence="3" id="KW-1185">Reference proteome</keyword>
<sequence>MWASSSIRALTNPSMRARRLATTAFFGATFAAAILTVSVSASTILPCPANSRSKTRGTLADTHTSSTPDSNESIPANGIGQRIHLTRKGGWIEIEHP</sequence>
<evidence type="ECO:0000313" key="3">
    <source>
        <dbReference type="Proteomes" id="UP000246740"/>
    </source>
</evidence>
<dbReference type="EMBL" id="KZ819200">
    <property type="protein sequence ID" value="PWY98049.1"/>
    <property type="molecule type" value="Genomic_DNA"/>
</dbReference>
<feature type="non-terminal residue" evidence="2">
    <location>
        <position position="97"/>
    </location>
</feature>
<dbReference type="InParanoid" id="A0A317XJR6"/>
<accession>A0A317XJR6</accession>
<dbReference type="OrthoDB" id="5410040at2759"/>
<feature type="compositionally biased region" description="Polar residues" evidence="1">
    <location>
        <begin position="61"/>
        <end position="74"/>
    </location>
</feature>
<reference evidence="2 3" key="1">
    <citation type="journal article" date="2018" name="Mol. Biol. Evol.">
        <title>Broad Genomic Sampling Reveals a Smut Pathogenic Ancestry of the Fungal Clade Ustilaginomycotina.</title>
        <authorList>
            <person name="Kijpornyongpan T."/>
            <person name="Mondo S.J."/>
            <person name="Barry K."/>
            <person name="Sandor L."/>
            <person name="Lee J."/>
            <person name="Lipzen A."/>
            <person name="Pangilinan J."/>
            <person name="LaButti K."/>
            <person name="Hainaut M."/>
            <person name="Henrissat B."/>
            <person name="Grigoriev I.V."/>
            <person name="Spatafora J.W."/>
            <person name="Aime M.C."/>
        </authorList>
    </citation>
    <scope>NUCLEOTIDE SEQUENCE [LARGE SCALE GENOMIC DNA]</scope>
    <source>
        <strain evidence="2 3">MCA 3645</strain>
    </source>
</reference>
<protein>
    <submittedName>
        <fullName evidence="2">Uncharacterized protein</fullName>
    </submittedName>
</protein>
<organism evidence="2 3">
    <name type="scientific">Testicularia cyperi</name>
    <dbReference type="NCBI Taxonomy" id="1882483"/>
    <lineage>
        <taxon>Eukaryota</taxon>
        <taxon>Fungi</taxon>
        <taxon>Dikarya</taxon>
        <taxon>Basidiomycota</taxon>
        <taxon>Ustilaginomycotina</taxon>
        <taxon>Ustilaginomycetes</taxon>
        <taxon>Ustilaginales</taxon>
        <taxon>Anthracoideaceae</taxon>
        <taxon>Testicularia</taxon>
    </lineage>
</organism>
<evidence type="ECO:0000256" key="1">
    <source>
        <dbReference type="SAM" id="MobiDB-lite"/>
    </source>
</evidence>